<dbReference type="EMBL" id="QKYT01000110">
    <property type="protein sequence ID" value="RIA93151.1"/>
    <property type="molecule type" value="Genomic_DNA"/>
</dbReference>
<reference evidence="2 3" key="1">
    <citation type="submission" date="2018-06" db="EMBL/GenBank/DDBJ databases">
        <title>Comparative genomics reveals the genomic features of Rhizophagus irregularis, R. cerebriforme, R. diaphanum and Gigaspora rosea, and their symbiotic lifestyle signature.</title>
        <authorList>
            <person name="Morin E."/>
            <person name="San Clemente H."/>
            <person name="Chen E.C.H."/>
            <person name="De La Providencia I."/>
            <person name="Hainaut M."/>
            <person name="Kuo A."/>
            <person name="Kohler A."/>
            <person name="Murat C."/>
            <person name="Tang N."/>
            <person name="Roy S."/>
            <person name="Loubradou J."/>
            <person name="Henrissat B."/>
            <person name="Grigoriev I.V."/>
            <person name="Corradi N."/>
            <person name="Roux C."/>
            <person name="Martin F.M."/>
        </authorList>
    </citation>
    <scope>NUCLEOTIDE SEQUENCE [LARGE SCALE GENOMIC DNA]</scope>
    <source>
        <strain evidence="2 3">DAOM 227022</strain>
    </source>
</reference>
<dbReference type="InterPro" id="IPR029062">
    <property type="entry name" value="Class_I_gatase-like"/>
</dbReference>
<comment type="caution">
    <text evidence="2">The sequence shown here is derived from an EMBL/GenBank/DDBJ whole genome shotgun (WGS) entry which is preliminary data.</text>
</comment>
<dbReference type="OrthoDB" id="543156at2759"/>
<dbReference type="AlphaFoldDB" id="A0A397TDW1"/>
<feature type="domain" description="DJ-1/PfpI" evidence="1">
    <location>
        <begin position="11"/>
        <end position="169"/>
    </location>
</feature>
<dbReference type="InterPro" id="IPR052158">
    <property type="entry name" value="INH-QAR"/>
</dbReference>
<dbReference type="PANTHER" id="PTHR43130:SF15">
    <property type="entry name" value="THIJ_PFPI FAMILY PROTEIN (AFU_ORTHOLOGUE AFUA_5G14240)"/>
    <property type="match status" value="1"/>
</dbReference>
<dbReference type="CDD" id="cd03139">
    <property type="entry name" value="GATase1_PfpI_2"/>
    <property type="match status" value="1"/>
</dbReference>
<sequence>MSKDKLTIGTILFPGYDLLDVNGTLRMLGSLENVKILMISQNGDKVTSNCQVANYADYTFDNCPEFNVLFVPGGIGTRSEVNNPILMEFIKKQIPKVKYVLVVCTGGGLVSKTGLLDGKRATSNKLAWEWVTSQGPNVLWVKKARWVVDGKFYTSAGVSAGMDMALGFISDVYGKEIANKIASKTEYDWHDNPDWDPFSDKILEKNI</sequence>
<dbReference type="STRING" id="658196.A0A397TDW1"/>
<dbReference type="SUPFAM" id="SSF52317">
    <property type="entry name" value="Class I glutamine amidotransferase-like"/>
    <property type="match status" value="1"/>
</dbReference>
<protein>
    <submittedName>
        <fullName evidence="2">ThiJ/PfpI domain-containing protein</fullName>
    </submittedName>
</protein>
<evidence type="ECO:0000313" key="2">
    <source>
        <dbReference type="EMBL" id="RIA93151.1"/>
    </source>
</evidence>
<dbReference type="Proteomes" id="UP000265703">
    <property type="component" value="Unassembled WGS sequence"/>
</dbReference>
<evidence type="ECO:0000259" key="1">
    <source>
        <dbReference type="Pfam" id="PF01965"/>
    </source>
</evidence>
<proteinExistence type="predicted"/>
<name>A0A397TDW1_9GLOM</name>
<dbReference type="Gene3D" id="3.40.50.880">
    <property type="match status" value="1"/>
</dbReference>
<dbReference type="PANTHER" id="PTHR43130">
    <property type="entry name" value="ARAC-FAMILY TRANSCRIPTIONAL REGULATOR"/>
    <property type="match status" value="1"/>
</dbReference>
<dbReference type="InterPro" id="IPR002818">
    <property type="entry name" value="DJ-1/PfpI"/>
</dbReference>
<dbReference type="Pfam" id="PF01965">
    <property type="entry name" value="DJ-1_PfpI"/>
    <property type="match status" value="1"/>
</dbReference>
<gene>
    <name evidence="2" type="ORF">C1645_819781</name>
</gene>
<evidence type="ECO:0000313" key="3">
    <source>
        <dbReference type="Proteomes" id="UP000265703"/>
    </source>
</evidence>
<organism evidence="2 3">
    <name type="scientific">Glomus cerebriforme</name>
    <dbReference type="NCBI Taxonomy" id="658196"/>
    <lineage>
        <taxon>Eukaryota</taxon>
        <taxon>Fungi</taxon>
        <taxon>Fungi incertae sedis</taxon>
        <taxon>Mucoromycota</taxon>
        <taxon>Glomeromycotina</taxon>
        <taxon>Glomeromycetes</taxon>
        <taxon>Glomerales</taxon>
        <taxon>Glomeraceae</taxon>
        <taxon>Glomus</taxon>
    </lineage>
</organism>
<accession>A0A397TDW1</accession>
<keyword evidence="3" id="KW-1185">Reference proteome</keyword>